<dbReference type="AlphaFoldDB" id="A0AA35T0J3"/>
<accession>A0AA35T0J3</accession>
<protein>
    <submittedName>
        <fullName evidence="2">Uncharacterized protein</fullName>
    </submittedName>
</protein>
<feature type="non-terminal residue" evidence="2">
    <location>
        <position position="60"/>
    </location>
</feature>
<evidence type="ECO:0000313" key="3">
    <source>
        <dbReference type="Proteomes" id="UP001174909"/>
    </source>
</evidence>
<dbReference type="EMBL" id="CASHTH010003008">
    <property type="protein sequence ID" value="CAI8038763.1"/>
    <property type="molecule type" value="Genomic_DNA"/>
</dbReference>
<organism evidence="2 3">
    <name type="scientific">Geodia barretti</name>
    <name type="common">Barrett's horny sponge</name>
    <dbReference type="NCBI Taxonomy" id="519541"/>
    <lineage>
        <taxon>Eukaryota</taxon>
        <taxon>Metazoa</taxon>
        <taxon>Porifera</taxon>
        <taxon>Demospongiae</taxon>
        <taxon>Heteroscleromorpha</taxon>
        <taxon>Tetractinellida</taxon>
        <taxon>Astrophorina</taxon>
        <taxon>Geodiidae</taxon>
        <taxon>Geodia</taxon>
    </lineage>
</organism>
<reference evidence="2" key="1">
    <citation type="submission" date="2023-03" db="EMBL/GenBank/DDBJ databases">
        <authorList>
            <person name="Steffen K."/>
            <person name="Cardenas P."/>
        </authorList>
    </citation>
    <scope>NUCLEOTIDE SEQUENCE</scope>
</reference>
<keyword evidence="3" id="KW-1185">Reference proteome</keyword>
<sequence length="60" mass="6888">MICNRRGSARPLSKRSPKPAERMRCTYSRTCRRRIAISLRAPSSYWLMPPPSRIAIASLL</sequence>
<name>A0AA35T0J3_GEOBA</name>
<proteinExistence type="predicted"/>
<evidence type="ECO:0000313" key="2">
    <source>
        <dbReference type="EMBL" id="CAI8038763.1"/>
    </source>
</evidence>
<gene>
    <name evidence="2" type="ORF">GBAR_LOCUS21610</name>
</gene>
<comment type="caution">
    <text evidence="2">The sequence shown here is derived from an EMBL/GenBank/DDBJ whole genome shotgun (WGS) entry which is preliminary data.</text>
</comment>
<feature type="region of interest" description="Disordered" evidence="1">
    <location>
        <begin position="1"/>
        <end position="20"/>
    </location>
</feature>
<evidence type="ECO:0000256" key="1">
    <source>
        <dbReference type="SAM" id="MobiDB-lite"/>
    </source>
</evidence>
<dbReference type="Proteomes" id="UP001174909">
    <property type="component" value="Unassembled WGS sequence"/>
</dbReference>